<evidence type="ECO:0000256" key="2">
    <source>
        <dbReference type="SAM" id="Phobius"/>
    </source>
</evidence>
<feature type="compositionally biased region" description="Acidic residues" evidence="1">
    <location>
        <begin position="96"/>
        <end position="109"/>
    </location>
</feature>
<keyword evidence="2" id="KW-1133">Transmembrane helix</keyword>
<name>A0A8G2EZJ9_9PROT</name>
<organism evidence="3 4">
    <name type="scientific">Thalassobaculum litoreum DSM 18839</name>
    <dbReference type="NCBI Taxonomy" id="1123362"/>
    <lineage>
        <taxon>Bacteria</taxon>
        <taxon>Pseudomonadati</taxon>
        <taxon>Pseudomonadota</taxon>
        <taxon>Alphaproteobacteria</taxon>
        <taxon>Rhodospirillales</taxon>
        <taxon>Thalassobaculaceae</taxon>
        <taxon>Thalassobaculum</taxon>
    </lineage>
</organism>
<keyword evidence="4" id="KW-1185">Reference proteome</keyword>
<protein>
    <submittedName>
        <fullName evidence="3">Uncharacterized protein</fullName>
    </submittedName>
</protein>
<evidence type="ECO:0000313" key="4">
    <source>
        <dbReference type="Proteomes" id="UP000198615"/>
    </source>
</evidence>
<reference evidence="3 4" key="1">
    <citation type="submission" date="2016-10" db="EMBL/GenBank/DDBJ databases">
        <authorList>
            <person name="Varghese N."/>
            <person name="Submissions S."/>
        </authorList>
    </citation>
    <scope>NUCLEOTIDE SEQUENCE [LARGE SCALE GENOMIC DNA]</scope>
    <source>
        <strain evidence="3 4">DSM 18839</strain>
    </source>
</reference>
<dbReference type="OrthoDB" id="5298481at2"/>
<sequence>MSDAQNNDTPPPTFWQRPAVRGVVNGIVFAGLLLVMQLNGVFQPPRELSEELITQDLFAGVIFGFLMYVIELWKRQRRIKAETVARETVERRLERESDDDEDDDDRPSR</sequence>
<feature type="region of interest" description="Disordered" evidence="1">
    <location>
        <begin position="87"/>
        <end position="109"/>
    </location>
</feature>
<comment type="caution">
    <text evidence="3">The sequence shown here is derived from an EMBL/GenBank/DDBJ whole genome shotgun (WGS) entry which is preliminary data.</text>
</comment>
<dbReference type="RefSeq" id="WP_093152961.1">
    <property type="nucleotide sequence ID" value="NZ_FNBW01000013.1"/>
</dbReference>
<proteinExistence type="predicted"/>
<feature type="transmembrane region" description="Helical" evidence="2">
    <location>
        <begin position="22"/>
        <end position="40"/>
    </location>
</feature>
<keyword evidence="2" id="KW-0812">Transmembrane</keyword>
<keyword evidence="2" id="KW-0472">Membrane</keyword>
<dbReference type="EMBL" id="FNBW01000013">
    <property type="protein sequence ID" value="SDG28363.1"/>
    <property type="molecule type" value="Genomic_DNA"/>
</dbReference>
<evidence type="ECO:0000313" key="3">
    <source>
        <dbReference type="EMBL" id="SDG28363.1"/>
    </source>
</evidence>
<evidence type="ECO:0000256" key="1">
    <source>
        <dbReference type="SAM" id="MobiDB-lite"/>
    </source>
</evidence>
<dbReference type="Proteomes" id="UP000198615">
    <property type="component" value="Unassembled WGS sequence"/>
</dbReference>
<dbReference type="AlphaFoldDB" id="A0A8G2EZJ9"/>
<accession>A0A8G2EZJ9</accession>
<feature type="transmembrane region" description="Helical" evidence="2">
    <location>
        <begin position="52"/>
        <end position="70"/>
    </location>
</feature>
<gene>
    <name evidence="3" type="ORF">SAMN05660686_03907</name>
</gene>